<comment type="similarity">
    <text evidence="1 10">Belongs to the RAP1 family.</text>
</comment>
<dbReference type="Pfam" id="PF11626">
    <property type="entry name" value="Rap1_C"/>
    <property type="match status" value="1"/>
</dbReference>
<dbReference type="SUPFAM" id="SSF52113">
    <property type="entry name" value="BRCT domain"/>
    <property type="match status" value="1"/>
</dbReference>
<dbReference type="PANTHER" id="PTHR16466">
    <property type="entry name" value="TELOMERE REPEAT-BINDING FACTOR 2-INTERACTING PROTEIN 1"/>
    <property type="match status" value="1"/>
</dbReference>
<evidence type="ECO:0000259" key="13">
    <source>
        <dbReference type="Pfam" id="PF16589"/>
    </source>
</evidence>
<comment type="subunit">
    <text evidence="10">Homodimer.</text>
</comment>
<organism evidence="14 15">
    <name type="scientific">Actinia tenebrosa</name>
    <name type="common">Australian red waratah sea anemone</name>
    <dbReference type="NCBI Taxonomy" id="6105"/>
    <lineage>
        <taxon>Eukaryota</taxon>
        <taxon>Metazoa</taxon>
        <taxon>Cnidaria</taxon>
        <taxon>Anthozoa</taxon>
        <taxon>Hexacorallia</taxon>
        <taxon>Actiniaria</taxon>
        <taxon>Actiniidae</taxon>
        <taxon>Actinia</taxon>
    </lineage>
</organism>
<comment type="subcellular location">
    <subcellularLocation>
        <location evidence="10">Nucleus</location>
    </subcellularLocation>
    <subcellularLocation>
        <location evidence="10">Chromosome</location>
        <location evidence="10">Telomere</location>
    </subcellularLocation>
</comment>
<evidence type="ECO:0000256" key="3">
    <source>
        <dbReference type="ARBA" id="ARBA00022454"/>
    </source>
</evidence>
<evidence type="ECO:0000256" key="6">
    <source>
        <dbReference type="ARBA" id="ARBA00023159"/>
    </source>
</evidence>
<dbReference type="Pfam" id="PF08914">
    <property type="entry name" value="Myb_Rap1"/>
    <property type="match status" value="1"/>
</dbReference>
<dbReference type="SUPFAM" id="SSF46689">
    <property type="entry name" value="Homeodomain-like"/>
    <property type="match status" value="1"/>
</dbReference>
<proteinExistence type="inferred from homology"/>
<dbReference type="InterPro" id="IPR001357">
    <property type="entry name" value="BRCT_dom"/>
</dbReference>
<evidence type="ECO:0000313" key="14">
    <source>
        <dbReference type="Proteomes" id="UP000515163"/>
    </source>
</evidence>
<keyword evidence="8 10" id="KW-0539">Nucleus</keyword>
<evidence type="ECO:0000259" key="12">
    <source>
        <dbReference type="Pfam" id="PF11626"/>
    </source>
</evidence>
<keyword evidence="4 10" id="KW-0779">Telomere</keyword>
<accession>A0A6P8J602</accession>
<dbReference type="OrthoDB" id="5981503at2759"/>
<feature type="domain" description="TRF2-interacting telomeric protein/Rap1 C-terminal" evidence="12">
    <location>
        <begin position="418"/>
        <end position="484"/>
    </location>
</feature>
<dbReference type="InterPro" id="IPR009057">
    <property type="entry name" value="Homeodomain-like_sf"/>
</dbReference>
<evidence type="ECO:0000256" key="4">
    <source>
        <dbReference type="ARBA" id="ARBA00022895"/>
    </source>
</evidence>
<dbReference type="InterPro" id="IPR038104">
    <property type="entry name" value="Rap1_C_sf"/>
</dbReference>
<sequence>MAAKNASNSFLFTHEDGSPMVFVIIPGDTKKRLRPVVENGGGVITSKETPGAIRLVEPNYKTGKQLVSSDFVFDSYKRGTLCNIEDYRIETKPDIIASPGKIHITVKTEAAQNGRMKYSPEEDQAILDYIRKFEGQDVKLSGNKIWQEMENKKVTCRRWQSMRSRYLSFLRQSTCSTSHKGKLEFIESKNISKSQITIDDNSAENALPNKKIKTSCHFFQKDVTVNEKRKDKENVRASLPKEQKTCFESNCDEIIQQTYKTSSIQKNKVVNTLDKSESQDVEAEDLHVTCTCTSSFVDKSSNACCNKRLQTDDTGFCATCRKNNSPKRNSIEGTINSCNSEIRKLKAQPKDISSRKVESGKEHFDVPQYDMLCNHDNENSTDDCSPVLRCHQLFENFKQIEMISQKSPCKTQTPTPVQVLHALYVSCGCLKCASHYLQTGLLLNGQEIWKREEDLAISSGDAVAIKKIVDKRGQKAVDSRKQFLSSF</sequence>
<dbReference type="GO" id="GO:0031848">
    <property type="term" value="P:protection from non-homologous end joining at telomere"/>
    <property type="evidence" value="ECO:0007669"/>
    <property type="project" value="TreeGrafter"/>
</dbReference>
<dbReference type="Gene3D" id="1.10.10.60">
    <property type="entry name" value="Homeodomain-like"/>
    <property type="match status" value="1"/>
</dbReference>
<dbReference type="InterPro" id="IPR015010">
    <property type="entry name" value="TERF2IP_Myb"/>
</dbReference>
<protein>
    <recommendedName>
        <fullName evidence="2 10">Telomeric repeat-binding factor 2-interacting protein 1</fullName>
        <shortName evidence="10">TERF2-interacting telomeric protein 1</shortName>
    </recommendedName>
    <alternativeName>
        <fullName evidence="9 10">Repressor/activator protein 1 homolog</fullName>
    </alternativeName>
</protein>
<dbReference type="Pfam" id="PF16589">
    <property type="entry name" value="BRCT_2"/>
    <property type="match status" value="1"/>
</dbReference>
<evidence type="ECO:0000256" key="2">
    <source>
        <dbReference type="ARBA" id="ARBA00017805"/>
    </source>
</evidence>
<evidence type="ECO:0000256" key="7">
    <source>
        <dbReference type="ARBA" id="ARBA00023163"/>
    </source>
</evidence>
<evidence type="ECO:0000313" key="15">
    <source>
        <dbReference type="RefSeq" id="XP_031575164.1"/>
    </source>
</evidence>
<dbReference type="InterPro" id="IPR039595">
    <property type="entry name" value="TE2IP/Rap1"/>
</dbReference>
<dbReference type="Proteomes" id="UP000515163">
    <property type="component" value="Unplaced"/>
</dbReference>
<feature type="domain" description="BRCT" evidence="13">
    <location>
        <begin position="14"/>
        <end position="88"/>
    </location>
</feature>
<dbReference type="GO" id="GO:0006355">
    <property type="term" value="P:regulation of DNA-templated transcription"/>
    <property type="evidence" value="ECO:0007669"/>
    <property type="project" value="UniProtKB-UniRule"/>
</dbReference>
<dbReference type="RefSeq" id="XP_031575164.1">
    <property type="nucleotide sequence ID" value="XM_031719304.1"/>
</dbReference>
<keyword evidence="6 10" id="KW-0010">Activator</keyword>
<dbReference type="KEGG" id="aten:116308809"/>
<dbReference type="CDD" id="cd11655">
    <property type="entry name" value="rap1_myb-like"/>
    <property type="match status" value="1"/>
</dbReference>
<gene>
    <name evidence="15" type="primary">LOC116308809</name>
</gene>
<dbReference type="GO" id="GO:0010833">
    <property type="term" value="P:telomere maintenance via telomere lengthening"/>
    <property type="evidence" value="ECO:0007669"/>
    <property type="project" value="UniProtKB-UniRule"/>
</dbReference>
<evidence type="ECO:0000256" key="8">
    <source>
        <dbReference type="ARBA" id="ARBA00023242"/>
    </source>
</evidence>
<dbReference type="Gene3D" id="1.10.10.2170">
    <property type="match status" value="1"/>
</dbReference>
<dbReference type="PANTHER" id="PTHR16466:SF6">
    <property type="entry name" value="TELOMERIC REPEAT-BINDING FACTOR 2-INTERACTING PROTEIN 1"/>
    <property type="match status" value="1"/>
</dbReference>
<evidence type="ECO:0000256" key="10">
    <source>
        <dbReference type="RuleBase" id="RU367107"/>
    </source>
</evidence>
<keyword evidence="14" id="KW-1185">Reference proteome</keyword>
<reference evidence="15" key="1">
    <citation type="submission" date="2025-08" db="UniProtKB">
        <authorList>
            <consortium name="RefSeq"/>
        </authorList>
    </citation>
    <scope>IDENTIFICATION</scope>
    <source>
        <tissue evidence="15">Tentacle</tissue>
    </source>
</reference>
<evidence type="ECO:0000256" key="1">
    <source>
        <dbReference type="ARBA" id="ARBA00010467"/>
    </source>
</evidence>
<comment type="function">
    <text evidence="10">Acts both as a regulator of telomere function and as a transcription regulator. Involved in the regulation of telomere length and protection as a component of the shelterin complex (telosome). Does not bind DNA directly: recruited to telomeric double-stranded 5'-TTAGGG-3' repeats via its interaction with terf2. Independently of its function in telomeres, also acts as a transcription regulator: recruited to extratelomeric 5'-TTAGGG-3' sites via its association with terf2 or other factors, and regulates gene expression.</text>
</comment>
<dbReference type="FunCoup" id="A0A6P8J602">
    <property type="interactions" value="1698"/>
</dbReference>
<dbReference type="FunFam" id="1.10.10.60:FF:000246">
    <property type="entry name" value="Telomeric repeat-binding factor 2-interacting protein 1"/>
    <property type="match status" value="1"/>
</dbReference>
<dbReference type="GO" id="GO:0070187">
    <property type="term" value="C:shelterin complex"/>
    <property type="evidence" value="ECO:0007669"/>
    <property type="project" value="TreeGrafter"/>
</dbReference>
<dbReference type="GeneID" id="116308809"/>
<dbReference type="GO" id="GO:0005654">
    <property type="term" value="C:nucleoplasm"/>
    <property type="evidence" value="ECO:0007669"/>
    <property type="project" value="UniProtKB-ARBA"/>
</dbReference>
<evidence type="ECO:0000256" key="5">
    <source>
        <dbReference type="ARBA" id="ARBA00023015"/>
    </source>
</evidence>
<dbReference type="InParanoid" id="A0A6P8J602"/>
<feature type="domain" description="TERF2-interacting telomeric protein 1 Myb" evidence="11">
    <location>
        <begin position="118"/>
        <end position="172"/>
    </location>
</feature>
<evidence type="ECO:0000256" key="9">
    <source>
        <dbReference type="ARBA" id="ARBA00032471"/>
    </source>
</evidence>
<dbReference type="AlphaFoldDB" id="A0A6P8J602"/>
<dbReference type="InterPro" id="IPR021661">
    <property type="entry name" value="Rap1_C"/>
</dbReference>
<keyword evidence="5 10" id="KW-0805">Transcription regulation</keyword>
<dbReference type="GO" id="GO:0042162">
    <property type="term" value="F:telomeric DNA binding"/>
    <property type="evidence" value="ECO:0007669"/>
    <property type="project" value="TreeGrafter"/>
</dbReference>
<keyword evidence="7 10" id="KW-0804">Transcription</keyword>
<keyword evidence="3 10" id="KW-0158">Chromosome</keyword>
<name>A0A6P8J602_ACTTE</name>
<dbReference type="InterPro" id="IPR036420">
    <property type="entry name" value="BRCT_dom_sf"/>
</dbReference>
<evidence type="ECO:0000259" key="11">
    <source>
        <dbReference type="Pfam" id="PF08914"/>
    </source>
</evidence>